<accession>A0A367L7P8</accession>
<evidence type="ECO:0000313" key="2">
    <source>
        <dbReference type="EMBL" id="RCI10453.1"/>
    </source>
</evidence>
<dbReference type="Proteomes" id="UP000253664">
    <property type="component" value="Unassembled WGS sequence"/>
</dbReference>
<dbReference type="EMBL" id="LKCN02000012">
    <property type="protein sequence ID" value="RCI10453.1"/>
    <property type="molecule type" value="Genomic_DNA"/>
</dbReference>
<feature type="compositionally biased region" description="Basic and acidic residues" evidence="1">
    <location>
        <begin position="71"/>
        <end position="86"/>
    </location>
</feature>
<keyword evidence="3" id="KW-1185">Reference proteome</keyword>
<sequence length="127" mass="14681">METLRPPDLREEDRSSMSQKDDGSSGKRGQQGKEMEQDQQEKGEETLSPVVMVQSGERPRQMLNKLSSKMGLEKRLAEEPDQRFDDGSSLADAMRKKEEKKRKRREEEQSTVDERRGEDRRSDLPNG</sequence>
<organism evidence="2 3">
    <name type="scientific">Ophiocordyceps polyrhachis-furcata BCC 54312</name>
    <dbReference type="NCBI Taxonomy" id="1330021"/>
    <lineage>
        <taxon>Eukaryota</taxon>
        <taxon>Fungi</taxon>
        <taxon>Dikarya</taxon>
        <taxon>Ascomycota</taxon>
        <taxon>Pezizomycotina</taxon>
        <taxon>Sordariomycetes</taxon>
        <taxon>Hypocreomycetidae</taxon>
        <taxon>Hypocreales</taxon>
        <taxon>Ophiocordycipitaceae</taxon>
        <taxon>Ophiocordyceps</taxon>
    </lineage>
</organism>
<feature type="compositionally biased region" description="Basic and acidic residues" evidence="1">
    <location>
        <begin position="105"/>
        <end position="127"/>
    </location>
</feature>
<name>A0A367L7P8_9HYPO</name>
<proteinExistence type="predicted"/>
<protein>
    <submittedName>
        <fullName evidence="2">Uncharacterized protein</fullName>
    </submittedName>
</protein>
<evidence type="ECO:0000256" key="1">
    <source>
        <dbReference type="SAM" id="MobiDB-lite"/>
    </source>
</evidence>
<gene>
    <name evidence="2" type="ORF">L249_4325</name>
</gene>
<evidence type="ECO:0000313" key="3">
    <source>
        <dbReference type="Proteomes" id="UP000253664"/>
    </source>
</evidence>
<dbReference type="AlphaFoldDB" id="A0A367L7P8"/>
<dbReference type="OrthoDB" id="10490349at2759"/>
<comment type="caution">
    <text evidence="2">The sequence shown here is derived from an EMBL/GenBank/DDBJ whole genome shotgun (WGS) entry which is preliminary data.</text>
</comment>
<feature type="compositionally biased region" description="Basic and acidic residues" evidence="1">
    <location>
        <begin position="1"/>
        <end position="45"/>
    </location>
</feature>
<reference evidence="2 3" key="1">
    <citation type="journal article" date="2015" name="BMC Genomics">
        <title>Insights from the genome of Ophiocordyceps polyrhachis-furcata to pathogenicity and host specificity in insect fungi.</title>
        <authorList>
            <person name="Wichadakul D."/>
            <person name="Kobmoo N."/>
            <person name="Ingsriswang S."/>
            <person name="Tangphatsornruang S."/>
            <person name="Chantasingh D."/>
            <person name="Luangsa-ard J.J."/>
            <person name="Eurwilaichitr L."/>
        </authorList>
    </citation>
    <scope>NUCLEOTIDE SEQUENCE [LARGE SCALE GENOMIC DNA]</scope>
    <source>
        <strain evidence="2 3">BCC 54312</strain>
    </source>
</reference>
<feature type="region of interest" description="Disordered" evidence="1">
    <location>
        <begin position="1"/>
        <end position="127"/>
    </location>
</feature>